<dbReference type="Gene3D" id="2.60.40.10">
    <property type="entry name" value="Immunoglobulins"/>
    <property type="match status" value="1"/>
</dbReference>
<name>A0A8D0HL47_SPHPU</name>
<keyword evidence="1" id="KW-0732">Signal</keyword>
<dbReference type="Ensembl" id="ENSSPUT00000022247.1">
    <property type="protein sequence ID" value="ENSSPUP00000020877.1"/>
    <property type="gene ID" value="ENSSPUG00000015976.1"/>
</dbReference>
<evidence type="ECO:0000256" key="1">
    <source>
        <dbReference type="SAM" id="SignalP"/>
    </source>
</evidence>
<evidence type="ECO:0000313" key="3">
    <source>
        <dbReference type="Proteomes" id="UP000694392"/>
    </source>
</evidence>
<organism evidence="2 3">
    <name type="scientific">Sphenodon punctatus</name>
    <name type="common">Tuatara</name>
    <name type="synonym">Hatteria punctata</name>
    <dbReference type="NCBI Taxonomy" id="8508"/>
    <lineage>
        <taxon>Eukaryota</taxon>
        <taxon>Metazoa</taxon>
        <taxon>Chordata</taxon>
        <taxon>Craniata</taxon>
        <taxon>Vertebrata</taxon>
        <taxon>Euteleostomi</taxon>
        <taxon>Lepidosauria</taxon>
        <taxon>Sphenodontia</taxon>
        <taxon>Sphenodontidae</taxon>
        <taxon>Sphenodon</taxon>
    </lineage>
</organism>
<sequence>MHSASGSRDLALVAGILLLWGVAGKARAQEVQAENVTVAEGGQAEINCRLHQYDGSIVVIQNPSRQTLFFNGTRGEQTPEGRGLGCIHI</sequence>
<reference evidence="2" key="1">
    <citation type="submission" date="2025-08" db="UniProtKB">
        <authorList>
            <consortium name="Ensembl"/>
        </authorList>
    </citation>
    <scope>IDENTIFICATION</scope>
</reference>
<dbReference type="Proteomes" id="UP000694392">
    <property type="component" value="Unplaced"/>
</dbReference>
<feature type="signal peptide" evidence="1">
    <location>
        <begin position="1"/>
        <end position="28"/>
    </location>
</feature>
<keyword evidence="3" id="KW-1185">Reference proteome</keyword>
<gene>
    <name evidence="2" type="primary">CADM4</name>
</gene>
<evidence type="ECO:0000313" key="2">
    <source>
        <dbReference type="Ensembl" id="ENSSPUP00000020877.1"/>
    </source>
</evidence>
<feature type="chain" id="PRO_5034282291" evidence="1">
    <location>
        <begin position="29"/>
        <end position="89"/>
    </location>
</feature>
<reference evidence="2" key="2">
    <citation type="submission" date="2025-09" db="UniProtKB">
        <authorList>
            <consortium name="Ensembl"/>
        </authorList>
    </citation>
    <scope>IDENTIFICATION</scope>
</reference>
<accession>A0A8D0HL47</accession>
<proteinExistence type="predicted"/>
<protein>
    <submittedName>
        <fullName evidence="2">Cell adhesion molecule 4</fullName>
    </submittedName>
</protein>
<dbReference type="GeneTree" id="ENSGT00940000161223"/>
<dbReference type="AlphaFoldDB" id="A0A8D0HL47"/>
<dbReference type="InterPro" id="IPR013783">
    <property type="entry name" value="Ig-like_fold"/>
</dbReference>